<dbReference type="PANTHER" id="PTHR44591">
    <property type="entry name" value="STRESS RESPONSE REGULATOR PROTEIN 1"/>
    <property type="match status" value="1"/>
</dbReference>
<dbReference type="AlphaFoldDB" id="E6UDQ4"/>
<proteinExistence type="predicted"/>
<keyword evidence="2 4" id="KW-0597">Phosphoprotein</keyword>
<dbReference type="SMART" id="SM00850">
    <property type="entry name" value="LytTR"/>
    <property type="match status" value="1"/>
</dbReference>
<comment type="function">
    <text evidence="3">May play the central regulatory role in sporulation. It may be an element of the effector pathway responsible for the activation of sporulation genes in response to nutritional stress. Spo0A may act in concert with spo0H (a sigma factor) to control the expression of some genes that are critical to the sporulation process.</text>
</comment>
<dbReference type="SMART" id="SM00448">
    <property type="entry name" value="REC"/>
    <property type="match status" value="1"/>
</dbReference>
<evidence type="ECO:0000256" key="3">
    <source>
        <dbReference type="ARBA" id="ARBA00024867"/>
    </source>
</evidence>
<accession>E6UDQ4</accession>
<protein>
    <recommendedName>
        <fullName evidence="1">Stage 0 sporulation protein A homolog</fullName>
    </recommendedName>
</protein>
<dbReference type="PROSITE" id="PS50110">
    <property type="entry name" value="RESPONSE_REGULATORY"/>
    <property type="match status" value="1"/>
</dbReference>
<evidence type="ECO:0000313" key="7">
    <source>
        <dbReference type="Proteomes" id="UP000006919"/>
    </source>
</evidence>
<dbReference type="KEGG" id="ral:Rumal_0325"/>
<dbReference type="Pfam" id="PF00072">
    <property type="entry name" value="Response_reg"/>
    <property type="match status" value="1"/>
</dbReference>
<evidence type="ECO:0000313" key="6">
    <source>
        <dbReference type="EMBL" id="ADU20882.1"/>
    </source>
</evidence>
<reference evidence="6 7" key="1">
    <citation type="journal article" date="2011" name="J. Bacteriol.">
        <title>Complete genome of the cellulolytic ruminal bacterium Ruminococcus albus 7.</title>
        <authorList>
            <person name="Suen G."/>
            <person name="Stevenson D.M."/>
            <person name="Bruce D.C."/>
            <person name="Chertkov O."/>
            <person name="Copeland A."/>
            <person name="Cheng J.F."/>
            <person name="Detter C."/>
            <person name="Detter J.C."/>
            <person name="Goodwin L.A."/>
            <person name="Han C.S."/>
            <person name="Hauser L.J."/>
            <person name="Ivanova N.N."/>
            <person name="Kyrpides N.C."/>
            <person name="Land M.L."/>
            <person name="Lapidus A."/>
            <person name="Lucas S."/>
            <person name="Ovchinnikova G."/>
            <person name="Pitluck S."/>
            <person name="Tapia R."/>
            <person name="Woyke T."/>
            <person name="Boyum J."/>
            <person name="Mead D."/>
            <person name="Weimer P.J."/>
        </authorList>
    </citation>
    <scope>NUCLEOTIDE SEQUENCE [LARGE SCALE GENOMIC DNA]</scope>
    <source>
        <strain evidence="7">ATCC 27210 / DSM 20455 / JCM 14654 / NCDO 2250 / 7</strain>
    </source>
</reference>
<dbReference type="CDD" id="cd00156">
    <property type="entry name" value="REC"/>
    <property type="match status" value="1"/>
</dbReference>
<dbReference type="SUPFAM" id="SSF52172">
    <property type="entry name" value="CheY-like"/>
    <property type="match status" value="1"/>
</dbReference>
<dbReference type="InterPro" id="IPR001789">
    <property type="entry name" value="Sig_transdc_resp-reg_receiver"/>
</dbReference>
<dbReference type="STRING" id="697329.Rumal_0325"/>
<dbReference type="HOGENOM" id="CLU_000445_14_2_9"/>
<sequence>MELNIAVVDDLEHDRIVIKNCLDRFFNDRRNCNVRTANYSSAEEFLRSYRKGMFEIVFIDVCMGEMDGLTLAEQLRIADRDIGIIFMSTTRDFVFQSFPSQPKGYLCKPFEYAAFAEIMSRTIRDMDAEEKMLKVNIPHMVVEIPLSEIVAVLSNNHSVDVKLITGEVKHSIMLFGELESALENEPNFLFCSRGVIVNMDYASQVRGDQIIMQDEIIYPVRRRGRKDILAKFTKYAASRMRRRLDI</sequence>
<evidence type="ECO:0000256" key="4">
    <source>
        <dbReference type="PROSITE-ProRule" id="PRU00169"/>
    </source>
</evidence>
<dbReference type="RefSeq" id="WP_013497074.1">
    <property type="nucleotide sequence ID" value="NC_014833.1"/>
</dbReference>
<dbReference type="InterPro" id="IPR011006">
    <property type="entry name" value="CheY-like_superfamily"/>
</dbReference>
<dbReference type="InterPro" id="IPR007492">
    <property type="entry name" value="LytTR_DNA-bd_dom"/>
</dbReference>
<organism evidence="6 7">
    <name type="scientific">Ruminococcus albus (strain ATCC 27210 / DSM 20455 / JCM 14654 / NCDO 2250 / 7)</name>
    <dbReference type="NCBI Taxonomy" id="697329"/>
    <lineage>
        <taxon>Bacteria</taxon>
        <taxon>Bacillati</taxon>
        <taxon>Bacillota</taxon>
        <taxon>Clostridia</taxon>
        <taxon>Eubacteriales</taxon>
        <taxon>Oscillospiraceae</taxon>
        <taxon>Ruminococcus</taxon>
    </lineage>
</organism>
<dbReference type="Pfam" id="PF04397">
    <property type="entry name" value="LytTR"/>
    <property type="match status" value="1"/>
</dbReference>
<dbReference type="GO" id="GO:0003677">
    <property type="term" value="F:DNA binding"/>
    <property type="evidence" value="ECO:0007669"/>
    <property type="project" value="InterPro"/>
</dbReference>
<evidence type="ECO:0000256" key="1">
    <source>
        <dbReference type="ARBA" id="ARBA00018672"/>
    </source>
</evidence>
<dbReference type="Proteomes" id="UP000006919">
    <property type="component" value="Chromosome"/>
</dbReference>
<evidence type="ECO:0000256" key="2">
    <source>
        <dbReference type="ARBA" id="ARBA00022553"/>
    </source>
</evidence>
<feature type="modified residue" description="4-aspartylphosphate" evidence="4">
    <location>
        <position position="60"/>
    </location>
</feature>
<dbReference type="Gene3D" id="3.40.50.2300">
    <property type="match status" value="1"/>
</dbReference>
<dbReference type="PANTHER" id="PTHR44591:SF3">
    <property type="entry name" value="RESPONSE REGULATORY DOMAIN-CONTAINING PROTEIN"/>
    <property type="match status" value="1"/>
</dbReference>
<feature type="domain" description="Response regulatory" evidence="5">
    <location>
        <begin position="4"/>
        <end position="123"/>
    </location>
</feature>
<dbReference type="InterPro" id="IPR050595">
    <property type="entry name" value="Bact_response_regulator"/>
</dbReference>
<dbReference type="EMBL" id="CP002403">
    <property type="protein sequence ID" value="ADU20882.1"/>
    <property type="molecule type" value="Genomic_DNA"/>
</dbReference>
<gene>
    <name evidence="6" type="ordered locus">Rumal_0325</name>
</gene>
<evidence type="ECO:0000259" key="5">
    <source>
        <dbReference type="PROSITE" id="PS50110"/>
    </source>
</evidence>
<dbReference type="eggNOG" id="COG3279">
    <property type="taxonomic scope" value="Bacteria"/>
</dbReference>
<dbReference type="Gene3D" id="2.40.50.1020">
    <property type="entry name" value="LytTr DNA-binding domain"/>
    <property type="match status" value="1"/>
</dbReference>
<name>E6UDQ4_RUMA7</name>
<dbReference type="GO" id="GO:0000160">
    <property type="term" value="P:phosphorelay signal transduction system"/>
    <property type="evidence" value="ECO:0007669"/>
    <property type="project" value="InterPro"/>
</dbReference>
<dbReference type="OrthoDB" id="9802383at2"/>